<reference evidence="12" key="1">
    <citation type="submission" date="2023-06" db="EMBL/GenBank/DDBJ databases">
        <authorList>
            <consortium name="Lawrence Berkeley National Laboratory"/>
            <person name="Ahrendt S."/>
            <person name="Sahu N."/>
            <person name="Indic B."/>
            <person name="Wong-Bajracharya J."/>
            <person name="Merenyi Z."/>
            <person name="Ke H.-M."/>
            <person name="Monk M."/>
            <person name="Kocsube S."/>
            <person name="Drula E."/>
            <person name="Lipzen A."/>
            <person name="Balint B."/>
            <person name="Henrissat B."/>
            <person name="Andreopoulos B."/>
            <person name="Martin F.M."/>
            <person name="Harder C.B."/>
            <person name="Rigling D."/>
            <person name="Ford K.L."/>
            <person name="Foster G.D."/>
            <person name="Pangilinan J."/>
            <person name="Papanicolaou A."/>
            <person name="Barry K."/>
            <person name="LaButti K."/>
            <person name="Viragh M."/>
            <person name="Koriabine M."/>
            <person name="Yan M."/>
            <person name="Riley R."/>
            <person name="Champramary S."/>
            <person name="Plett K.L."/>
            <person name="Tsai I.J."/>
            <person name="Slot J."/>
            <person name="Sipos G."/>
            <person name="Plett J."/>
            <person name="Nagy L.G."/>
            <person name="Grigoriev I.V."/>
        </authorList>
    </citation>
    <scope>NUCLEOTIDE SEQUENCE</scope>
    <source>
        <strain evidence="12">CCBAS 213</strain>
    </source>
</reference>
<feature type="region of interest" description="Disordered" evidence="11">
    <location>
        <begin position="413"/>
        <end position="440"/>
    </location>
</feature>
<keyword evidence="5" id="KW-0285">Flavoprotein</keyword>
<dbReference type="EMBL" id="JAUEPS010000007">
    <property type="protein sequence ID" value="KAK0463938.1"/>
    <property type="molecule type" value="Genomic_DNA"/>
</dbReference>
<evidence type="ECO:0000256" key="1">
    <source>
        <dbReference type="ARBA" id="ARBA00001974"/>
    </source>
</evidence>
<evidence type="ECO:0000256" key="3">
    <source>
        <dbReference type="ARBA" id="ARBA00007588"/>
    </source>
</evidence>
<dbReference type="GeneID" id="85358935"/>
<dbReference type="InterPro" id="IPR036188">
    <property type="entry name" value="FAD/NAD-bd_sf"/>
</dbReference>
<evidence type="ECO:0000256" key="2">
    <source>
        <dbReference type="ARBA" id="ARBA00004924"/>
    </source>
</evidence>
<dbReference type="PANTHER" id="PTHR42802:SF1">
    <property type="entry name" value="L-ORNITHINE N(5)-MONOOXYGENASE"/>
    <property type="match status" value="1"/>
</dbReference>
<evidence type="ECO:0000256" key="7">
    <source>
        <dbReference type="ARBA" id="ARBA00022857"/>
    </source>
</evidence>
<sequence>MQHADTTFDLIGLGFGPANIAIGGALVEGWNSCRQDYPIKKVLFVEKHAKFQWHPGMLLPGARMQISFMKDLATLRSPQSPITFLSYLHSQNRLINFINRGSTIPTRKEYADYLSWAAHYVQDHGVSVLFGTEVVGVDSASDGLLVVHAKNVASGEVTSYTTRNLIISPGGTGRVPVPLVPLIEHPLVIHSSTYLMSVDSIIASIAAKGKGSLRVAVIGAGQSAAEVTLNLRERLTSIPAPAGRHQIDMIIRKGALRPSDDTPFANEIFDPQATDAWFSHPSNASRTTQLQEFKSTNYSVINSLTLEALYEVIYGQKVDGDIARRTNGPTSSIPLIHIRPYSCIVAAHAPEDNGDPDFTFTIQHVLSCELETEKYDAIICATGYQRTSWIDLLKNSSVGKHFGLSPACQPGTCQPHSGHKEVGSPSSSNGSAVSTPPTSPALSVAELEHHGDHKVYISRGYCLVPTDDGGLKSRIYLQGVEEATHGLSDSLLSVLGVRAGEVIDDLCKEA</sequence>
<comment type="pathway">
    <text evidence="2">Siderophore biosynthesis.</text>
</comment>
<keyword evidence="7" id="KW-0521">NADP</keyword>
<keyword evidence="6" id="KW-0274">FAD</keyword>
<gene>
    <name evidence="12" type="ORF">EV420DRAFT_1618775</name>
</gene>
<keyword evidence="13" id="KW-1185">Reference proteome</keyword>
<name>A0AA39NE17_ARMTA</name>
<comment type="cofactor">
    <cofactor evidence="1">
        <name>FAD</name>
        <dbReference type="ChEBI" id="CHEBI:57692"/>
    </cofactor>
</comment>
<evidence type="ECO:0000256" key="5">
    <source>
        <dbReference type="ARBA" id="ARBA00022630"/>
    </source>
</evidence>
<feature type="compositionally biased region" description="Low complexity" evidence="11">
    <location>
        <begin position="424"/>
        <end position="436"/>
    </location>
</feature>
<organism evidence="12 13">
    <name type="scientific">Armillaria tabescens</name>
    <name type="common">Ringless honey mushroom</name>
    <name type="synonym">Agaricus tabescens</name>
    <dbReference type="NCBI Taxonomy" id="1929756"/>
    <lineage>
        <taxon>Eukaryota</taxon>
        <taxon>Fungi</taxon>
        <taxon>Dikarya</taxon>
        <taxon>Basidiomycota</taxon>
        <taxon>Agaricomycotina</taxon>
        <taxon>Agaricomycetes</taxon>
        <taxon>Agaricomycetidae</taxon>
        <taxon>Agaricales</taxon>
        <taxon>Marasmiineae</taxon>
        <taxon>Physalacriaceae</taxon>
        <taxon>Desarmillaria</taxon>
    </lineage>
</organism>
<evidence type="ECO:0000256" key="8">
    <source>
        <dbReference type="ARBA" id="ARBA00023002"/>
    </source>
</evidence>
<dbReference type="EC" id="1.14.13.196" evidence="4"/>
<dbReference type="GO" id="GO:0016491">
    <property type="term" value="F:oxidoreductase activity"/>
    <property type="evidence" value="ECO:0007669"/>
    <property type="project" value="UniProtKB-KW"/>
</dbReference>
<dbReference type="SUPFAM" id="SSF51905">
    <property type="entry name" value="FAD/NAD(P)-binding domain"/>
    <property type="match status" value="2"/>
</dbReference>
<dbReference type="RefSeq" id="XP_060335248.1">
    <property type="nucleotide sequence ID" value="XM_060475387.1"/>
</dbReference>
<proteinExistence type="inferred from homology"/>
<evidence type="ECO:0000256" key="4">
    <source>
        <dbReference type="ARBA" id="ARBA00012881"/>
    </source>
</evidence>
<evidence type="ECO:0000256" key="6">
    <source>
        <dbReference type="ARBA" id="ARBA00022827"/>
    </source>
</evidence>
<evidence type="ECO:0000256" key="11">
    <source>
        <dbReference type="SAM" id="MobiDB-lite"/>
    </source>
</evidence>
<comment type="catalytic activity">
    <reaction evidence="9">
        <text>L-ornithine + NADPH + O2 = N(5)-hydroxy-L-ornithine + NADP(+) + H2O</text>
        <dbReference type="Rhea" id="RHEA:41508"/>
        <dbReference type="ChEBI" id="CHEBI:15377"/>
        <dbReference type="ChEBI" id="CHEBI:15379"/>
        <dbReference type="ChEBI" id="CHEBI:46911"/>
        <dbReference type="ChEBI" id="CHEBI:57783"/>
        <dbReference type="ChEBI" id="CHEBI:58349"/>
        <dbReference type="ChEBI" id="CHEBI:78275"/>
        <dbReference type="EC" id="1.14.13.196"/>
    </reaction>
</comment>
<keyword evidence="8" id="KW-0560">Oxidoreductase</keyword>
<dbReference type="PANTHER" id="PTHR42802">
    <property type="entry name" value="MONOOXYGENASE"/>
    <property type="match status" value="1"/>
</dbReference>
<dbReference type="Pfam" id="PF13434">
    <property type="entry name" value="Lys_Orn_oxgnase"/>
    <property type="match status" value="1"/>
</dbReference>
<evidence type="ECO:0000313" key="12">
    <source>
        <dbReference type="EMBL" id="KAK0463938.1"/>
    </source>
</evidence>
<dbReference type="Gene3D" id="3.50.50.60">
    <property type="entry name" value="FAD/NAD(P)-binding domain"/>
    <property type="match status" value="1"/>
</dbReference>
<comment type="caution">
    <text evidence="12">The sequence shown here is derived from an EMBL/GenBank/DDBJ whole genome shotgun (WGS) entry which is preliminary data.</text>
</comment>
<protein>
    <recommendedName>
        <fullName evidence="4">L-ornithine N(5)-monooxygenase [NAD(P)H]</fullName>
        <ecNumber evidence="4">1.14.13.196</ecNumber>
    </recommendedName>
</protein>
<comment type="catalytic activity">
    <reaction evidence="10">
        <text>L-ornithine + NADH + O2 = N(5)-hydroxy-L-ornithine + NAD(+) + H2O</text>
        <dbReference type="Rhea" id="RHEA:41512"/>
        <dbReference type="ChEBI" id="CHEBI:15377"/>
        <dbReference type="ChEBI" id="CHEBI:15379"/>
        <dbReference type="ChEBI" id="CHEBI:46911"/>
        <dbReference type="ChEBI" id="CHEBI:57540"/>
        <dbReference type="ChEBI" id="CHEBI:57945"/>
        <dbReference type="ChEBI" id="CHEBI:78275"/>
        <dbReference type="EC" id="1.14.13.196"/>
    </reaction>
</comment>
<dbReference type="Proteomes" id="UP001175211">
    <property type="component" value="Unassembled WGS sequence"/>
</dbReference>
<evidence type="ECO:0000313" key="13">
    <source>
        <dbReference type="Proteomes" id="UP001175211"/>
    </source>
</evidence>
<dbReference type="GO" id="GO:0006879">
    <property type="term" value="P:intracellular iron ion homeostasis"/>
    <property type="evidence" value="ECO:0007669"/>
    <property type="project" value="TreeGrafter"/>
</dbReference>
<dbReference type="InterPro" id="IPR025700">
    <property type="entry name" value="Lys/Orn_oxygenase"/>
</dbReference>
<comment type="similarity">
    <text evidence="3">Belongs to the lysine N(6)-hydroxylase/L-ornithine N(5)-oxygenase family.</text>
</comment>
<evidence type="ECO:0000256" key="9">
    <source>
        <dbReference type="ARBA" id="ARBA00047598"/>
    </source>
</evidence>
<evidence type="ECO:0000256" key="10">
    <source>
        <dbReference type="ARBA" id="ARBA00049248"/>
    </source>
</evidence>
<accession>A0AA39NE17</accession>
<dbReference type="AlphaFoldDB" id="A0AA39NE17"/>